<reference evidence="2" key="1">
    <citation type="submission" date="2022-11" db="UniProtKB">
        <authorList>
            <consortium name="WormBaseParasite"/>
        </authorList>
    </citation>
    <scope>IDENTIFICATION</scope>
</reference>
<evidence type="ECO:0000313" key="1">
    <source>
        <dbReference type="Proteomes" id="UP000887579"/>
    </source>
</evidence>
<protein>
    <submittedName>
        <fullName evidence="2">Uncharacterized protein</fullName>
    </submittedName>
</protein>
<dbReference type="Proteomes" id="UP000887579">
    <property type="component" value="Unplaced"/>
</dbReference>
<name>A0AC34FHQ0_9BILA</name>
<dbReference type="WBParaSite" id="ES5_v2.g16310.t1">
    <property type="protein sequence ID" value="ES5_v2.g16310.t1"/>
    <property type="gene ID" value="ES5_v2.g16310"/>
</dbReference>
<sequence length="160" mass="17835">MGLDRWIQHSYPNPRVIKINQTGVPSSWGSGVVGMMNINNHNNNMNGSSNNILHARISPTTTSSSSYNTASTDIQYSPSSYSTIQDDKFHPEYEEPENVYERPPDVVGKKNLLPKSPPPLPPPLLNVTTLQKQPSTTKPINPTKSEKPVSFLKFMTLSWI</sequence>
<proteinExistence type="predicted"/>
<organism evidence="1 2">
    <name type="scientific">Panagrolaimus sp. ES5</name>
    <dbReference type="NCBI Taxonomy" id="591445"/>
    <lineage>
        <taxon>Eukaryota</taxon>
        <taxon>Metazoa</taxon>
        <taxon>Ecdysozoa</taxon>
        <taxon>Nematoda</taxon>
        <taxon>Chromadorea</taxon>
        <taxon>Rhabditida</taxon>
        <taxon>Tylenchina</taxon>
        <taxon>Panagrolaimomorpha</taxon>
        <taxon>Panagrolaimoidea</taxon>
        <taxon>Panagrolaimidae</taxon>
        <taxon>Panagrolaimus</taxon>
    </lineage>
</organism>
<accession>A0AC34FHQ0</accession>
<evidence type="ECO:0000313" key="2">
    <source>
        <dbReference type="WBParaSite" id="ES5_v2.g16310.t1"/>
    </source>
</evidence>